<evidence type="ECO:0000313" key="2">
    <source>
        <dbReference type="Proteomes" id="UP000553632"/>
    </source>
</evidence>
<organism evidence="1 2">
    <name type="scientific">Perkinsus olseni</name>
    <name type="common">Perkinsus atlanticus</name>
    <dbReference type="NCBI Taxonomy" id="32597"/>
    <lineage>
        <taxon>Eukaryota</taxon>
        <taxon>Sar</taxon>
        <taxon>Alveolata</taxon>
        <taxon>Perkinsozoa</taxon>
        <taxon>Perkinsea</taxon>
        <taxon>Perkinsida</taxon>
        <taxon>Perkinsidae</taxon>
        <taxon>Perkinsus</taxon>
    </lineage>
</organism>
<proteinExistence type="predicted"/>
<protein>
    <submittedName>
        <fullName evidence="1">Uncharacterized protein</fullName>
    </submittedName>
</protein>
<dbReference type="AlphaFoldDB" id="A0A7J6QSQ0"/>
<sequence length="135" mass="15216">ANAADEALGAAGLEYRPWQAGDVIDKIIPYEPSVALDRVFVAVNSKGVRKNVVGGVASELEFPDRMQGREYAKFAAVFPHAAIVRISYVWVHVDWRSKRVASTMFPKALEDVNNDDDYEEEEATLLYQFRPREVQ</sequence>
<accession>A0A7J6QSQ0</accession>
<comment type="caution">
    <text evidence="1">The sequence shown here is derived from an EMBL/GenBank/DDBJ whole genome shotgun (WGS) entry which is preliminary data.</text>
</comment>
<keyword evidence="2" id="KW-1185">Reference proteome</keyword>
<dbReference type="EMBL" id="JABANO010030786">
    <property type="protein sequence ID" value="KAF4711313.1"/>
    <property type="molecule type" value="Genomic_DNA"/>
</dbReference>
<dbReference type="Proteomes" id="UP000553632">
    <property type="component" value="Unassembled WGS sequence"/>
</dbReference>
<evidence type="ECO:0000313" key="1">
    <source>
        <dbReference type="EMBL" id="KAF4711313.1"/>
    </source>
</evidence>
<gene>
    <name evidence="1" type="ORF">FOZ63_006984</name>
</gene>
<reference evidence="1 2" key="1">
    <citation type="submission" date="2020-04" db="EMBL/GenBank/DDBJ databases">
        <title>Perkinsus olseni comparative genomics.</title>
        <authorList>
            <person name="Bogema D.R."/>
        </authorList>
    </citation>
    <scope>NUCLEOTIDE SEQUENCE [LARGE SCALE GENOMIC DNA]</scope>
    <source>
        <strain evidence="1 2">ATCC PRA-207</strain>
    </source>
</reference>
<feature type="non-terminal residue" evidence="1">
    <location>
        <position position="135"/>
    </location>
</feature>
<name>A0A7J6QSQ0_PEROL</name>